<feature type="compositionally biased region" description="Polar residues" evidence="1">
    <location>
        <begin position="89"/>
        <end position="100"/>
    </location>
</feature>
<evidence type="ECO:0000256" key="1">
    <source>
        <dbReference type="SAM" id="MobiDB-lite"/>
    </source>
</evidence>
<reference evidence="2" key="1">
    <citation type="submission" date="2023-05" db="EMBL/GenBank/DDBJ databases">
        <title>Nepenthes gracilis genome sequencing.</title>
        <authorList>
            <person name="Fukushima K."/>
        </authorList>
    </citation>
    <scope>NUCLEOTIDE SEQUENCE</scope>
    <source>
        <strain evidence="2">SING2019-196</strain>
    </source>
</reference>
<name>A0AAD3TMP4_NEPGR</name>
<proteinExistence type="predicted"/>
<accession>A0AAD3TMP4</accession>
<organism evidence="2 3">
    <name type="scientific">Nepenthes gracilis</name>
    <name type="common">Slender pitcher plant</name>
    <dbReference type="NCBI Taxonomy" id="150966"/>
    <lineage>
        <taxon>Eukaryota</taxon>
        <taxon>Viridiplantae</taxon>
        <taxon>Streptophyta</taxon>
        <taxon>Embryophyta</taxon>
        <taxon>Tracheophyta</taxon>
        <taxon>Spermatophyta</taxon>
        <taxon>Magnoliopsida</taxon>
        <taxon>eudicotyledons</taxon>
        <taxon>Gunneridae</taxon>
        <taxon>Pentapetalae</taxon>
        <taxon>Caryophyllales</taxon>
        <taxon>Nepenthaceae</taxon>
        <taxon>Nepenthes</taxon>
    </lineage>
</organism>
<protein>
    <submittedName>
        <fullName evidence="2">Uncharacterized protein</fullName>
    </submittedName>
</protein>
<gene>
    <name evidence="2" type="ORF">Nepgr_033925</name>
</gene>
<sequence>MQKERQIRDTRDPFDIFGSFVICAAHPRFLQQRNQLSKTDDEGEGEIVGGNIDDHQRRSSSSKEPFVDHPDDKVDGAHGRVERCRLKNRSSNTSDFQGNK</sequence>
<dbReference type="EMBL" id="BSYO01000059">
    <property type="protein sequence ID" value="GMH32081.1"/>
    <property type="molecule type" value="Genomic_DNA"/>
</dbReference>
<comment type="caution">
    <text evidence="2">The sequence shown here is derived from an EMBL/GenBank/DDBJ whole genome shotgun (WGS) entry which is preliminary data.</text>
</comment>
<evidence type="ECO:0000313" key="2">
    <source>
        <dbReference type="EMBL" id="GMH32081.1"/>
    </source>
</evidence>
<feature type="compositionally biased region" description="Basic and acidic residues" evidence="1">
    <location>
        <begin position="65"/>
        <end position="85"/>
    </location>
</feature>
<dbReference type="Proteomes" id="UP001279734">
    <property type="component" value="Unassembled WGS sequence"/>
</dbReference>
<feature type="region of interest" description="Disordered" evidence="1">
    <location>
        <begin position="34"/>
        <end position="100"/>
    </location>
</feature>
<evidence type="ECO:0000313" key="3">
    <source>
        <dbReference type="Proteomes" id="UP001279734"/>
    </source>
</evidence>
<keyword evidence="3" id="KW-1185">Reference proteome</keyword>
<dbReference type="AlphaFoldDB" id="A0AAD3TMP4"/>